<evidence type="ECO:0000313" key="20">
    <source>
        <dbReference type="EMBL" id="RGN94936.1"/>
    </source>
</evidence>
<evidence type="ECO:0000256" key="8">
    <source>
        <dbReference type="ARBA" id="ARBA00023047"/>
    </source>
</evidence>
<feature type="domain" description="Polysaccharide export protein N-terminal" evidence="16">
    <location>
        <begin position="43"/>
        <end position="139"/>
    </location>
</feature>
<evidence type="ECO:0000256" key="4">
    <source>
        <dbReference type="ARBA" id="ARBA00022452"/>
    </source>
</evidence>
<dbReference type="Proteomes" id="UP000283601">
    <property type="component" value="Unassembled WGS sequence"/>
</dbReference>
<accession>A0A139KAA2</accession>
<dbReference type="EMBL" id="QSJZ01000007">
    <property type="protein sequence ID" value="RHE23234.1"/>
    <property type="molecule type" value="Genomic_DNA"/>
</dbReference>
<evidence type="ECO:0000313" key="19">
    <source>
        <dbReference type="EMBL" id="MBT8725099.1"/>
    </source>
</evidence>
<evidence type="ECO:0000256" key="2">
    <source>
        <dbReference type="ARBA" id="ARBA00009450"/>
    </source>
</evidence>
<evidence type="ECO:0000259" key="16">
    <source>
        <dbReference type="Pfam" id="PF02563"/>
    </source>
</evidence>
<feature type="signal peptide" evidence="15">
    <location>
        <begin position="1"/>
        <end position="20"/>
    </location>
</feature>
<dbReference type="Proteomes" id="UP001196342">
    <property type="component" value="Unassembled WGS sequence"/>
</dbReference>
<dbReference type="GO" id="GO:0009279">
    <property type="term" value="C:cell outer membrane"/>
    <property type="evidence" value="ECO:0007669"/>
    <property type="project" value="UniProtKB-SubCell"/>
</dbReference>
<keyword evidence="8" id="KW-0625">Polysaccharide transport</keyword>
<evidence type="ECO:0000313" key="25">
    <source>
        <dbReference type="Proteomes" id="UP001196342"/>
    </source>
</evidence>
<keyword evidence="6" id="KW-0812">Transmembrane</keyword>
<evidence type="ECO:0000256" key="13">
    <source>
        <dbReference type="ARBA" id="ARBA00023237"/>
    </source>
</evidence>
<evidence type="ECO:0000256" key="1">
    <source>
        <dbReference type="ARBA" id="ARBA00004571"/>
    </source>
</evidence>
<keyword evidence="12" id="KW-0564">Palmitate</keyword>
<keyword evidence="11" id="KW-0472">Membrane</keyword>
<dbReference type="AlphaFoldDB" id="A0A139KAA2"/>
<keyword evidence="7 15" id="KW-0732">Signal</keyword>
<dbReference type="InterPro" id="IPR049712">
    <property type="entry name" value="Poly_export"/>
</dbReference>
<name>A0A139KAA2_BACUN</name>
<keyword evidence="13" id="KW-0998">Cell outer membrane</keyword>
<evidence type="ECO:0000313" key="18">
    <source>
        <dbReference type="EMBL" id="KAB4211792.1"/>
    </source>
</evidence>
<dbReference type="PANTHER" id="PTHR33619:SF3">
    <property type="entry name" value="POLYSACCHARIDE EXPORT PROTEIN GFCE-RELATED"/>
    <property type="match status" value="1"/>
</dbReference>
<dbReference type="InterPro" id="IPR003715">
    <property type="entry name" value="Poly_export_N"/>
</dbReference>
<comment type="subcellular location">
    <subcellularLocation>
        <location evidence="1">Cell outer membrane</location>
        <topology evidence="1">Multi-pass membrane protein</topology>
    </subcellularLocation>
</comment>
<feature type="chain" id="PRO_5044548570" evidence="15">
    <location>
        <begin position="21"/>
        <end position="263"/>
    </location>
</feature>
<protein>
    <submittedName>
        <fullName evidence="19">Polysaccharide biosynthesis/export family protein</fullName>
    </submittedName>
    <submittedName>
        <fullName evidence="20">Polysaccharide export protein</fullName>
    </submittedName>
</protein>
<dbReference type="Proteomes" id="UP000260759">
    <property type="component" value="Unassembled WGS sequence"/>
</dbReference>
<comment type="caution">
    <text evidence="20">The sequence shown here is derived from an EMBL/GenBank/DDBJ whole genome shotgun (WGS) entry which is preliminary data.</text>
</comment>
<evidence type="ECO:0000256" key="9">
    <source>
        <dbReference type="ARBA" id="ARBA00023065"/>
    </source>
</evidence>
<dbReference type="GO" id="GO:0046930">
    <property type="term" value="C:pore complex"/>
    <property type="evidence" value="ECO:0007669"/>
    <property type="project" value="UniProtKB-KW"/>
</dbReference>
<organism evidence="20 22">
    <name type="scientific">Bacteroides uniformis</name>
    <dbReference type="NCBI Taxonomy" id="820"/>
    <lineage>
        <taxon>Bacteria</taxon>
        <taxon>Pseudomonadati</taxon>
        <taxon>Bacteroidota</taxon>
        <taxon>Bacteroidia</taxon>
        <taxon>Bacteroidales</taxon>
        <taxon>Bacteroidaceae</taxon>
        <taxon>Bacteroides</taxon>
    </lineage>
</organism>
<dbReference type="EMBL" id="QSVA01000005">
    <property type="protein sequence ID" value="RGN94936.1"/>
    <property type="molecule type" value="Genomic_DNA"/>
</dbReference>
<evidence type="ECO:0000259" key="17">
    <source>
        <dbReference type="Pfam" id="PF22461"/>
    </source>
</evidence>
<dbReference type="GO" id="GO:0015288">
    <property type="term" value="F:porin activity"/>
    <property type="evidence" value="ECO:0007669"/>
    <property type="project" value="UniProtKB-KW"/>
</dbReference>
<feature type="domain" description="SLBB" evidence="17">
    <location>
        <begin position="145"/>
        <end position="224"/>
    </location>
</feature>
<evidence type="ECO:0000256" key="15">
    <source>
        <dbReference type="SAM" id="SignalP"/>
    </source>
</evidence>
<evidence type="ECO:0000313" key="22">
    <source>
        <dbReference type="Proteomes" id="UP000260759"/>
    </source>
</evidence>
<keyword evidence="9" id="KW-0406">Ion transport</keyword>
<evidence type="ECO:0000256" key="14">
    <source>
        <dbReference type="ARBA" id="ARBA00023288"/>
    </source>
</evidence>
<evidence type="ECO:0000256" key="10">
    <source>
        <dbReference type="ARBA" id="ARBA00023114"/>
    </source>
</evidence>
<evidence type="ECO:0000256" key="3">
    <source>
        <dbReference type="ARBA" id="ARBA00022448"/>
    </source>
</evidence>
<evidence type="ECO:0000256" key="5">
    <source>
        <dbReference type="ARBA" id="ARBA00022597"/>
    </source>
</evidence>
<proteinExistence type="inferred from homology"/>
<dbReference type="Proteomes" id="UP000466952">
    <property type="component" value="Unassembled WGS sequence"/>
</dbReference>
<keyword evidence="25" id="KW-1185">Reference proteome</keyword>
<sequence>MKIRYILLLLTVASLLGSCAAPKVAYFTDLKPGMAEQVLNPLEIRVRPEDKISILVNSKDPLLMDLFNLPIISRQIGIRSEASNNQGMSGYTINKDGNIDFPVLGHIHVAGMTREEIALCIKEELISKNLVKDPVVTVEFMNLTVSVLGEVANPGRFNIDKDRLTLLDALSMAGDLTVYGKRENVLVQREENGKKTLYRVNLNSGYDLYASPVYYLQQNDIVYVEPNSVRARQSTVNGNNVRSTSFWLSLASLLTTITVLIVK</sequence>
<dbReference type="Pfam" id="PF02563">
    <property type="entry name" value="Poly_export"/>
    <property type="match status" value="1"/>
</dbReference>
<evidence type="ECO:0000256" key="12">
    <source>
        <dbReference type="ARBA" id="ARBA00023139"/>
    </source>
</evidence>
<keyword evidence="14" id="KW-0449">Lipoprotein</keyword>
<keyword evidence="5" id="KW-0762">Sugar transport</keyword>
<dbReference type="Pfam" id="PF22461">
    <property type="entry name" value="SLBB_2"/>
    <property type="match status" value="1"/>
</dbReference>
<dbReference type="EMBL" id="WCTR01000008">
    <property type="protein sequence ID" value="KAB4211792.1"/>
    <property type="molecule type" value="Genomic_DNA"/>
</dbReference>
<dbReference type="GO" id="GO:0015159">
    <property type="term" value="F:polysaccharide transmembrane transporter activity"/>
    <property type="evidence" value="ECO:0007669"/>
    <property type="project" value="InterPro"/>
</dbReference>
<dbReference type="GeneID" id="77847520"/>
<dbReference type="InterPro" id="IPR054765">
    <property type="entry name" value="SLBB_dom"/>
</dbReference>
<reference evidence="19 25" key="3">
    <citation type="submission" date="2020-12" db="EMBL/GenBank/DDBJ databases">
        <title>Microorganisms.</title>
        <authorList>
            <person name="Matos J."/>
            <person name="Faleiro L."/>
            <person name="Duarte I."/>
        </authorList>
    </citation>
    <scope>NUCLEOTIDE SEQUENCE [LARGE SCALE GENOMIC DNA]</scope>
    <source>
        <strain evidence="19 25">PtFD3Pch2</strain>
    </source>
</reference>
<keyword evidence="3" id="KW-0813">Transport</keyword>
<evidence type="ECO:0000256" key="11">
    <source>
        <dbReference type="ARBA" id="ARBA00023136"/>
    </source>
</evidence>
<evidence type="ECO:0000256" key="6">
    <source>
        <dbReference type="ARBA" id="ARBA00022692"/>
    </source>
</evidence>
<evidence type="ECO:0000256" key="7">
    <source>
        <dbReference type="ARBA" id="ARBA00022729"/>
    </source>
</evidence>
<evidence type="ECO:0000313" key="21">
    <source>
        <dbReference type="EMBL" id="RHE23234.1"/>
    </source>
</evidence>
<dbReference type="RefSeq" id="WP_004293532.1">
    <property type="nucleotide sequence ID" value="NZ_CACRTC010000044.1"/>
</dbReference>
<gene>
    <name evidence="21" type="ORF">DW758_10470</name>
    <name evidence="20" type="ORF">DXB37_07120</name>
    <name evidence="18" type="ORF">GAP55_12490</name>
    <name evidence="19" type="ORF">JQN06_02770</name>
</gene>
<dbReference type="GO" id="GO:0006811">
    <property type="term" value="P:monoatomic ion transport"/>
    <property type="evidence" value="ECO:0007669"/>
    <property type="project" value="UniProtKB-KW"/>
</dbReference>
<reference evidence="18 24" key="2">
    <citation type="journal article" date="2019" name="Nat. Med.">
        <title>A library of human gut bacterial isolates paired with longitudinal multiomics data enables mechanistic microbiome research.</title>
        <authorList>
            <person name="Poyet M."/>
            <person name="Groussin M."/>
            <person name="Gibbons S.M."/>
            <person name="Avila-Pacheco J."/>
            <person name="Jiang X."/>
            <person name="Kearney S.M."/>
            <person name="Perrotta A.R."/>
            <person name="Berdy B."/>
            <person name="Zhao S."/>
            <person name="Lieberman T.D."/>
            <person name="Swanson P.K."/>
            <person name="Smith M."/>
            <person name="Roesemann S."/>
            <person name="Alexander J.E."/>
            <person name="Rich S.A."/>
            <person name="Livny J."/>
            <person name="Vlamakis H."/>
            <person name="Clish C."/>
            <person name="Bullock K."/>
            <person name="Deik A."/>
            <person name="Scott J."/>
            <person name="Pierce K.A."/>
            <person name="Xavier R.J."/>
            <person name="Alm E.J."/>
        </authorList>
    </citation>
    <scope>NUCLEOTIDE SEQUENCE [LARGE SCALE GENOMIC DNA]</scope>
    <source>
        <strain evidence="18 24">BIOML-A11</strain>
    </source>
</reference>
<reference evidence="22 23" key="1">
    <citation type="submission" date="2018-08" db="EMBL/GenBank/DDBJ databases">
        <title>A genome reference for cultivated species of the human gut microbiota.</title>
        <authorList>
            <person name="Zou Y."/>
            <person name="Xue W."/>
            <person name="Luo G."/>
        </authorList>
    </citation>
    <scope>NUCLEOTIDE SEQUENCE [LARGE SCALE GENOMIC DNA]</scope>
    <source>
        <strain evidence="21 23">AM29-12AC</strain>
        <strain evidence="20 22">OM03-4</strain>
    </source>
</reference>
<dbReference type="PROSITE" id="PS51257">
    <property type="entry name" value="PROKAR_LIPOPROTEIN"/>
    <property type="match status" value="1"/>
</dbReference>
<keyword evidence="4" id="KW-1134">Transmembrane beta strand</keyword>
<dbReference type="EMBL" id="JAFBJK010000002">
    <property type="protein sequence ID" value="MBT8725099.1"/>
    <property type="molecule type" value="Genomic_DNA"/>
</dbReference>
<evidence type="ECO:0000313" key="23">
    <source>
        <dbReference type="Proteomes" id="UP000283601"/>
    </source>
</evidence>
<evidence type="ECO:0000313" key="24">
    <source>
        <dbReference type="Proteomes" id="UP000466952"/>
    </source>
</evidence>
<keyword evidence="10" id="KW-0626">Porin</keyword>
<dbReference type="PANTHER" id="PTHR33619">
    <property type="entry name" value="POLYSACCHARIDE EXPORT PROTEIN GFCE-RELATED"/>
    <property type="match status" value="1"/>
</dbReference>
<comment type="similarity">
    <text evidence="2">Belongs to the BexD/CtrA/VexA family.</text>
</comment>
<dbReference type="Gene3D" id="3.10.560.10">
    <property type="entry name" value="Outer membrane lipoprotein wza domain like"/>
    <property type="match status" value="1"/>
</dbReference>